<protein>
    <submittedName>
        <fullName evidence="5">Extracellular solute-binding protein</fullName>
    </submittedName>
</protein>
<dbReference type="PANTHER" id="PTHR43649:SF31">
    <property type="entry name" value="SN-GLYCEROL-3-PHOSPHATE-BINDING PERIPLASMIC PROTEIN UGPB"/>
    <property type="match status" value="1"/>
</dbReference>
<dbReference type="AlphaFoldDB" id="A0A5C4T7L6"/>
<keyword evidence="6" id="KW-1185">Reference proteome</keyword>
<evidence type="ECO:0000256" key="2">
    <source>
        <dbReference type="ARBA" id="ARBA00008520"/>
    </source>
</evidence>
<dbReference type="InterPro" id="IPR006059">
    <property type="entry name" value="SBP"/>
</dbReference>
<organism evidence="5 6">
    <name type="scientific">Paenibacillus hemerocallicola</name>
    <dbReference type="NCBI Taxonomy" id="1172614"/>
    <lineage>
        <taxon>Bacteria</taxon>
        <taxon>Bacillati</taxon>
        <taxon>Bacillota</taxon>
        <taxon>Bacilli</taxon>
        <taxon>Bacillales</taxon>
        <taxon>Paenibacillaceae</taxon>
        <taxon>Paenibacillus</taxon>
    </lineage>
</organism>
<evidence type="ECO:0000313" key="6">
    <source>
        <dbReference type="Proteomes" id="UP000307943"/>
    </source>
</evidence>
<keyword evidence="3" id="KW-0813">Transport</keyword>
<comment type="caution">
    <text evidence="5">The sequence shown here is derived from an EMBL/GenBank/DDBJ whole genome shotgun (WGS) entry which is preliminary data.</text>
</comment>
<dbReference type="GO" id="GO:0030313">
    <property type="term" value="C:cell envelope"/>
    <property type="evidence" value="ECO:0007669"/>
    <property type="project" value="UniProtKB-SubCell"/>
</dbReference>
<dbReference type="PANTHER" id="PTHR43649">
    <property type="entry name" value="ARABINOSE-BINDING PROTEIN-RELATED"/>
    <property type="match status" value="1"/>
</dbReference>
<dbReference type="Gene3D" id="3.40.190.10">
    <property type="entry name" value="Periplasmic binding protein-like II"/>
    <property type="match status" value="1"/>
</dbReference>
<comment type="subcellular location">
    <subcellularLocation>
        <location evidence="1">Cell envelope</location>
    </subcellularLocation>
</comment>
<proteinExistence type="inferred from homology"/>
<dbReference type="OrthoDB" id="9808332at2"/>
<evidence type="ECO:0000256" key="4">
    <source>
        <dbReference type="ARBA" id="ARBA00022729"/>
    </source>
</evidence>
<keyword evidence="4" id="KW-0732">Signal</keyword>
<sequence>MKALMAAADFPLPKRRGGNRMKKRWRQAVCLSAAAAMLGGCSTGRESVVPSAEANKPAQPVTLKILQVQPISDEDFQLLLNEPVTKKYPHISFERMSGKVEELVAAGNVPDLILAPDSVLSQYKDLGLTANLDPLVKEQGIDLSRFDPVYLDVIRAVSGKGELYALPYARNFNALYYNKDLFDRFGIGYPQDGMTWDDAIDLGKKLTRGDGGIQYRGLDPESVSRVARQFALAYVDYKTLKATVNSAEFRTLFDIVKRVYTIPGNEPKDPASSKGEATFTKDKTLAMYGTVNILWKLQEAGNNGLNWDVAQYPAIPGKPNVGNDVDSHTIVVTGTGKNRAASLLVADVLTSPEVQLLSVRKTARVSPLKDAALQQQFGADVGFLKGKRLGSIFKSRSIAAPVREKHHSQAQAIANQSFKEYVLGKDLNTALREAEEKINQLVQTTK</sequence>
<reference evidence="5 6" key="1">
    <citation type="submission" date="2019-05" db="EMBL/GenBank/DDBJ databases">
        <title>We sequenced the genome of Paenibacillus hemerocallicola KCTC 33185 for further insight into its adaptation and study the phylogeny of Paenibacillus.</title>
        <authorList>
            <person name="Narsing Rao M.P."/>
        </authorList>
    </citation>
    <scope>NUCLEOTIDE SEQUENCE [LARGE SCALE GENOMIC DNA]</scope>
    <source>
        <strain evidence="5 6">KCTC 33185</strain>
    </source>
</reference>
<evidence type="ECO:0000256" key="1">
    <source>
        <dbReference type="ARBA" id="ARBA00004196"/>
    </source>
</evidence>
<dbReference type="Proteomes" id="UP000307943">
    <property type="component" value="Unassembled WGS sequence"/>
</dbReference>
<dbReference type="InterPro" id="IPR050490">
    <property type="entry name" value="Bact_solute-bd_prot1"/>
</dbReference>
<evidence type="ECO:0000313" key="5">
    <source>
        <dbReference type="EMBL" id="TNJ65038.1"/>
    </source>
</evidence>
<dbReference type="Pfam" id="PF13416">
    <property type="entry name" value="SBP_bac_8"/>
    <property type="match status" value="1"/>
</dbReference>
<comment type="similarity">
    <text evidence="2">Belongs to the bacterial solute-binding protein 1 family.</text>
</comment>
<dbReference type="EMBL" id="VDCQ01000022">
    <property type="protein sequence ID" value="TNJ65038.1"/>
    <property type="molecule type" value="Genomic_DNA"/>
</dbReference>
<dbReference type="SUPFAM" id="SSF53850">
    <property type="entry name" value="Periplasmic binding protein-like II"/>
    <property type="match status" value="1"/>
</dbReference>
<evidence type="ECO:0000256" key="3">
    <source>
        <dbReference type="ARBA" id="ARBA00022448"/>
    </source>
</evidence>
<name>A0A5C4T7L6_9BACL</name>
<gene>
    <name evidence="5" type="ORF">FE784_16755</name>
</gene>
<accession>A0A5C4T7L6</accession>